<dbReference type="InterPro" id="IPR018490">
    <property type="entry name" value="cNMP-bd_dom_sf"/>
</dbReference>
<dbReference type="PANTHER" id="PTHR11635:SF152">
    <property type="entry name" value="CAMP-DEPENDENT PROTEIN KINASE TYPE I REGULATORY SUBUNIT-RELATED"/>
    <property type="match status" value="1"/>
</dbReference>
<proteinExistence type="predicted"/>
<gene>
    <name evidence="2" type="ORF">S01H1_08672</name>
</gene>
<dbReference type="EMBL" id="BARS01004439">
    <property type="protein sequence ID" value="GAF78231.1"/>
    <property type="molecule type" value="Genomic_DNA"/>
</dbReference>
<dbReference type="PANTHER" id="PTHR11635">
    <property type="entry name" value="CAMP-DEPENDENT PROTEIN KINASE REGULATORY CHAIN"/>
    <property type="match status" value="1"/>
</dbReference>
<dbReference type="InterPro" id="IPR000595">
    <property type="entry name" value="cNMP-bd_dom"/>
</dbReference>
<dbReference type="SUPFAM" id="SSF51206">
    <property type="entry name" value="cAMP-binding domain-like"/>
    <property type="match status" value="1"/>
</dbReference>
<name>X0SSU7_9ZZZZ</name>
<dbReference type="GO" id="GO:0005829">
    <property type="term" value="C:cytosol"/>
    <property type="evidence" value="ECO:0007669"/>
    <property type="project" value="TreeGrafter"/>
</dbReference>
<reference evidence="2" key="1">
    <citation type="journal article" date="2014" name="Front. Microbiol.">
        <title>High frequency of phylogenetically diverse reductive dehalogenase-homologous genes in deep subseafloor sedimentary metagenomes.</title>
        <authorList>
            <person name="Kawai M."/>
            <person name="Futagami T."/>
            <person name="Toyoda A."/>
            <person name="Takaki Y."/>
            <person name="Nishi S."/>
            <person name="Hori S."/>
            <person name="Arai W."/>
            <person name="Tsubouchi T."/>
            <person name="Morono Y."/>
            <person name="Uchiyama I."/>
            <person name="Ito T."/>
            <person name="Fujiyama A."/>
            <person name="Inagaki F."/>
            <person name="Takami H."/>
        </authorList>
    </citation>
    <scope>NUCLEOTIDE SEQUENCE</scope>
    <source>
        <strain evidence="2">Expedition CK06-06</strain>
    </source>
</reference>
<dbReference type="SMART" id="SM00100">
    <property type="entry name" value="cNMP"/>
    <property type="match status" value="1"/>
</dbReference>
<protein>
    <recommendedName>
        <fullName evidence="1">Cyclic nucleotide-binding domain-containing protein</fullName>
    </recommendedName>
</protein>
<accession>X0SSU7</accession>
<dbReference type="PROSITE" id="PS50042">
    <property type="entry name" value="CNMP_BINDING_3"/>
    <property type="match status" value="1"/>
</dbReference>
<dbReference type="Pfam" id="PF00027">
    <property type="entry name" value="cNMP_binding"/>
    <property type="match status" value="1"/>
</dbReference>
<dbReference type="Gene3D" id="2.60.120.10">
    <property type="entry name" value="Jelly Rolls"/>
    <property type="match status" value="1"/>
</dbReference>
<dbReference type="InterPro" id="IPR018488">
    <property type="entry name" value="cNMP-bd_CS"/>
</dbReference>
<evidence type="ECO:0000259" key="1">
    <source>
        <dbReference type="PROSITE" id="PS50042"/>
    </source>
</evidence>
<dbReference type="InterPro" id="IPR014710">
    <property type="entry name" value="RmlC-like_jellyroll"/>
</dbReference>
<organism evidence="2">
    <name type="scientific">marine sediment metagenome</name>
    <dbReference type="NCBI Taxonomy" id="412755"/>
    <lineage>
        <taxon>unclassified sequences</taxon>
        <taxon>metagenomes</taxon>
        <taxon>ecological metagenomes</taxon>
    </lineage>
</organism>
<feature type="domain" description="Cyclic nucleotide-binding" evidence="1">
    <location>
        <begin position="7"/>
        <end position="122"/>
    </location>
</feature>
<dbReference type="AlphaFoldDB" id="X0SSU7"/>
<evidence type="ECO:0000313" key="2">
    <source>
        <dbReference type="EMBL" id="GAF78231.1"/>
    </source>
</evidence>
<comment type="caution">
    <text evidence="2">The sequence shown here is derived from an EMBL/GenBank/DDBJ whole genome shotgun (WGS) entry which is preliminary data.</text>
</comment>
<dbReference type="InterPro" id="IPR050503">
    <property type="entry name" value="cAMP-dep_PK_reg_su-like"/>
</dbReference>
<sequence length="132" mass="14367">MLREIPLFGRLSQRQLNAVAKHIDEVQLRKGAVLAKQGAQGMEAIIIVDGRARVKADGKAIAELGAGDVVGEMSVIDGKPRSATVIAQTPMNLLVLHRRDFVSLLETVPGLQRKLLVTLCERVRQADQALTH</sequence>
<dbReference type="GO" id="GO:0005952">
    <property type="term" value="C:cAMP-dependent protein kinase complex"/>
    <property type="evidence" value="ECO:0007669"/>
    <property type="project" value="InterPro"/>
</dbReference>
<dbReference type="PROSITE" id="PS00889">
    <property type="entry name" value="CNMP_BINDING_2"/>
    <property type="match status" value="1"/>
</dbReference>
<dbReference type="CDD" id="cd00038">
    <property type="entry name" value="CAP_ED"/>
    <property type="match status" value="1"/>
</dbReference>